<protein>
    <submittedName>
        <fullName evidence="1">Uncharacterized protein</fullName>
    </submittedName>
</protein>
<gene>
    <name evidence="1" type="ORF">E3U43_021863</name>
</gene>
<evidence type="ECO:0000313" key="1">
    <source>
        <dbReference type="EMBL" id="TMS15401.1"/>
    </source>
</evidence>
<dbReference type="EMBL" id="CM011682">
    <property type="protein sequence ID" value="TMS15401.1"/>
    <property type="molecule type" value="Genomic_DNA"/>
</dbReference>
<accession>A0ACD3R7E4</accession>
<sequence>MPEPQKPEQAPGEDPQTSELSGLFVLKPESATATKGKDITFMAKVDSSTLLRKPTMKWLKGKWLDLGSKAGKHLQFKETYDRNTKIYTYEMSIIKVVDGDAGGYRCEVTSKDKCDSCTFEVTVQAVQEEQQDNILEAFKRSGDADEDAGELDFSALLKKRARKQQEVKEEVDVWEILKAAKPCDYEKIAFEYGITDLRGMLKRLKMMKKGEPEKCDAFLRKLDSAYSVDKGKKIQLSVEVADADVQVKWLKNGQEIKPSAKNHTKDIRLISPNFCQACSQIVHISAALRLWFRDFVGELRRPEGGPDADEPPITITKLLDDVHTVVGERVDFEVEVSEEGAHVKWETAGSKYRFKKDGKRHILIINEATKEDIGMYYAFTNGGESKAELEVEEKELEVLQSIADLTVKSAEQAVFKCEVSDEKVTGKWFKDGVEVQPSDRIKMTHVGRTHKLTIDDVKPSDAGDYTFVPDGYALTLSAKLNFLEIKIDYVPRQDPPKIHLDCSGTGNKNMITVVAGNKLRLDVEITGEPAPTVCWMKEDQVVAATEGRVRVESRKTLNSLVIEGAEKSDEGLYSITVTNPAGEDKADCLHQGRGCAQLS</sequence>
<reference evidence="1" key="1">
    <citation type="submission" date="2018-11" db="EMBL/GenBank/DDBJ databases">
        <title>The sequence and de novo assembly of Larimichthys crocea genome using PacBio and Hi-C technologies.</title>
        <authorList>
            <person name="Xu P."/>
            <person name="Chen B."/>
            <person name="Zhou Z."/>
            <person name="Ke Q."/>
            <person name="Wu Y."/>
            <person name="Bai H."/>
            <person name="Pu F."/>
        </authorList>
    </citation>
    <scope>NUCLEOTIDE SEQUENCE</scope>
    <source>
        <tissue evidence="1">Muscle</tissue>
    </source>
</reference>
<dbReference type="Proteomes" id="UP000793456">
    <property type="component" value="Chromosome IX"/>
</dbReference>
<name>A0ACD3R7E4_LARCR</name>
<organism evidence="1 2">
    <name type="scientific">Larimichthys crocea</name>
    <name type="common">Large yellow croaker</name>
    <name type="synonym">Pseudosciaena crocea</name>
    <dbReference type="NCBI Taxonomy" id="215358"/>
    <lineage>
        <taxon>Eukaryota</taxon>
        <taxon>Metazoa</taxon>
        <taxon>Chordata</taxon>
        <taxon>Craniata</taxon>
        <taxon>Vertebrata</taxon>
        <taxon>Euteleostomi</taxon>
        <taxon>Actinopterygii</taxon>
        <taxon>Neopterygii</taxon>
        <taxon>Teleostei</taxon>
        <taxon>Neoteleostei</taxon>
        <taxon>Acanthomorphata</taxon>
        <taxon>Eupercaria</taxon>
        <taxon>Sciaenidae</taxon>
        <taxon>Larimichthys</taxon>
    </lineage>
</organism>
<comment type="caution">
    <text evidence="1">The sequence shown here is derived from an EMBL/GenBank/DDBJ whole genome shotgun (WGS) entry which is preliminary data.</text>
</comment>
<keyword evidence="2" id="KW-1185">Reference proteome</keyword>
<evidence type="ECO:0000313" key="2">
    <source>
        <dbReference type="Proteomes" id="UP000793456"/>
    </source>
</evidence>
<proteinExistence type="predicted"/>